<feature type="region of interest" description="Disordered" evidence="1">
    <location>
        <begin position="1"/>
        <end position="30"/>
    </location>
</feature>
<comment type="caution">
    <text evidence="2">The sequence shown here is derived from an EMBL/GenBank/DDBJ whole genome shotgun (WGS) entry which is preliminary data.</text>
</comment>
<reference evidence="2" key="1">
    <citation type="submission" date="2011-01" db="EMBL/GenBank/DDBJ databases">
        <authorList>
            <person name="Muzny D."/>
            <person name="Qin X."/>
            <person name="Buhay C."/>
            <person name="Dugan-Rocha S."/>
            <person name="Ding Y."/>
            <person name="Chen G."/>
            <person name="Hawes A."/>
            <person name="Holder M."/>
            <person name="Jhangiani S."/>
            <person name="Johnson A."/>
            <person name="Khan Z."/>
            <person name="Li Z."/>
            <person name="Liu W."/>
            <person name="Liu X."/>
            <person name="Perez L."/>
            <person name="Shen H."/>
            <person name="Wang Q."/>
            <person name="Watt J."/>
            <person name="Xi L."/>
            <person name="Xin Y."/>
            <person name="Zhou J."/>
            <person name="Deng J."/>
            <person name="Jiang H."/>
            <person name="Liu Y."/>
            <person name="Qu J."/>
            <person name="Song X.-Z."/>
            <person name="Zhang L."/>
            <person name="Villasana D."/>
            <person name="Johnson A."/>
            <person name="Liu J."/>
            <person name="Liyanage D."/>
            <person name="Lorensuhewa L."/>
            <person name="Robinson T."/>
            <person name="Song A."/>
            <person name="Song B.-B."/>
            <person name="Dinh H."/>
            <person name="Thornton R."/>
            <person name="Coyle M."/>
            <person name="Francisco L."/>
            <person name="Jackson L."/>
            <person name="Javaid M."/>
            <person name="Korchina V."/>
            <person name="Kovar C."/>
            <person name="Mata R."/>
            <person name="Mathew T."/>
            <person name="Ngo R."/>
            <person name="Nguyen L."/>
            <person name="Nguyen N."/>
            <person name="Okwuonu G."/>
            <person name="Ongeri F."/>
            <person name="Pham C."/>
            <person name="Simmons D."/>
            <person name="Wilczek-Boney K."/>
            <person name="Hale W."/>
            <person name="Jakkamsetti A."/>
            <person name="Pham P."/>
            <person name="Ruth R."/>
            <person name="San Lucas F."/>
            <person name="Warren J."/>
            <person name="Zhang J."/>
            <person name="Zhao Z."/>
            <person name="Zhou C."/>
            <person name="Zhu D."/>
            <person name="Lee S."/>
            <person name="Bess C."/>
            <person name="Blankenburg K."/>
            <person name="Forbes L."/>
            <person name="Fu Q."/>
            <person name="Gubbala S."/>
            <person name="Hirani K."/>
            <person name="Jayaseelan J.C."/>
            <person name="Lara F."/>
            <person name="Munidasa M."/>
            <person name="Palculict T."/>
            <person name="Patil S."/>
            <person name="Pu L.-L."/>
            <person name="Saada N."/>
            <person name="Tang L."/>
            <person name="Weissenberger G."/>
            <person name="Zhu Y."/>
            <person name="Hemphill L."/>
            <person name="Shang Y."/>
            <person name="Youmans B."/>
            <person name="Ayvaz T."/>
            <person name="Ross M."/>
            <person name="Santibanez J."/>
            <person name="Aqrawi P."/>
            <person name="Gross S."/>
            <person name="Joshi V."/>
            <person name="Fowler G."/>
            <person name="Nazareth L."/>
            <person name="Reid J."/>
            <person name="Worley K."/>
            <person name="Petrosino J."/>
            <person name="Highlander S."/>
            <person name="Gibbs R."/>
        </authorList>
    </citation>
    <scope>NUCLEOTIDE SEQUENCE [LARGE SCALE GENOMIC DNA]</scope>
    <source>
        <strain evidence="2">ATCC 33707</strain>
    </source>
</reference>
<accession>E9SX29</accession>
<proteinExistence type="predicted"/>
<dbReference type="Proteomes" id="UP000004245">
    <property type="component" value="Unassembled WGS sequence"/>
</dbReference>
<dbReference type="HOGENOM" id="CLU_2668649_0_0_11"/>
<protein>
    <submittedName>
        <fullName evidence="2">Uncharacterized protein</fullName>
    </submittedName>
</protein>
<organism evidence="2 3">
    <name type="scientific">Prescottella equi ATCC 33707</name>
    <dbReference type="NCBI Taxonomy" id="525370"/>
    <lineage>
        <taxon>Bacteria</taxon>
        <taxon>Bacillati</taxon>
        <taxon>Actinomycetota</taxon>
        <taxon>Actinomycetes</taxon>
        <taxon>Mycobacteriales</taxon>
        <taxon>Nocardiaceae</taxon>
        <taxon>Prescottella</taxon>
    </lineage>
</organism>
<evidence type="ECO:0000256" key="1">
    <source>
        <dbReference type="SAM" id="MobiDB-lite"/>
    </source>
</evidence>
<name>E9SX29_RHOHA</name>
<evidence type="ECO:0000313" key="2">
    <source>
        <dbReference type="EMBL" id="EGD25709.1"/>
    </source>
</evidence>
<sequence>MESHSDGDSDATQNTQDGIHLFPGTDPYHAPPIREELIEFAERRRVHFGASIKWNQNNWLVGLCHRNNRICQGPQ</sequence>
<gene>
    <name evidence="2" type="ORF">HMPREF0724_10680</name>
</gene>
<keyword evidence="3" id="KW-1185">Reference proteome</keyword>
<evidence type="ECO:0000313" key="3">
    <source>
        <dbReference type="Proteomes" id="UP000004245"/>
    </source>
</evidence>
<dbReference type="EMBL" id="ADNW02000004">
    <property type="protein sequence ID" value="EGD25709.1"/>
    <property type="molecule type" value="Genomic_DNA"/>
</dbReference>
<dbReference type="AlphaFoldDB" id="E9SX29"/>